<keyword evidence="8" id="KW-1185">Reference proteome</keyword>
<comment type="subcellular location">
    <subcellularLocation>
        <location evidence="1">Membrane</location>
        <topology evidence="1">Multi-pass membrane protein</topology>
    </subcellularLocation>
</comment>
<sequence length="174" mass="18919">MINLDYIGTWKEVMKSPSHFYSKMPRTGGYAAPILFAVVNVAIYSLFYLLFNPGAYDIGGFSSPMIFAVALLAPVVGVVALFLDATLIHIIQKVFGGKGNYEGTLRFVFYASAATSLLWIPLAGGIFGVYQLYLYVVGGRVVHEVSLERSALAVFLSILLVIVFIMLVSSSGFV</sequence>
<dbReference type="GO" id="GO:0016020">
    <property type="term" value="C:membrane"/>
    <property type="evidence" value="ECO:0007669"/>
    <property type="project" value="UniProtKB-SubCell"/>
</dbReference>
<feature type="transmembrane region" description="Helical" evidence="5">
    <location>
        <begin position="107"/>
        <end position="130"/>
    </location>
</feature>
<dbReference type="InParanoid" id="Q8TQ21"/>
<dbReference type="AlphaFoldDB" id="Q8TQ21"/>
<evidence type="ECO:0000256" key="4">
    <source>
        <dbReference type="ARBA" id="ARBA00023136"/>
    </source>
</evidence>
<dbReference type="PhylomeDB" id="Q8TQ21"/>
<reference evidence="7 8" key="1">
    <citation type="journal article" date="2002" name="Genome Res.">
        <title>The genome of Methanosarcina acetivorans reveals extensive metabolic and physiological diversity.</title>
        <authorList>
            <person name="Galagan J.E."/>
            <person name="Nusbaum C."/>
            <person name="Roy A."/>
            <person name="Endrizzi M.G."/>
            <person name="Macdonald P."/>
            <person name="FitzHugh W."/>
            <person name="Calvo S."/>
            <person name="Engels R."/>
            <person name="Smirnov S."/>
            <person name="Atnoor D."/>
            <person name="Brown A."/>
            <person name="Allen N."/>
            <person name="Naylor J."/>
            <person name="Stange-Thomann N."/>
            <person name="DeArellano K."/>
            <person name="Johnson R."/>
            <person name="Linton L."/>
            <person name="McEwan P."/>
            <person name="McKernan K."/>
            <person name="Talamas J."/>
            <person name="Tirrell A."/>
            <person name="Ye W."/>
            <person name="Zimmer A."/>
            <person name="Barber R.D."/>
            <person name="Cann I."/>
            <person name="Graham D.E."/>
            <person name="Grahame D.A."/>
            <person name="Guss A."/>
            <person name="Hedderich R."/>
            <person name="Ingram-Smith C."/>
            <person name="Kuettner C.H."/>
            <person name="Krzycki J.A."/>
            <person name="Leigh J.A."/>
            <person name="Li W."/>
            <person name="Liu J."/>
            <person name="Mukhopadhyay B."/>
            <person name="Reeve J.N."/>
            <person name="Smith K."/>
            <person name="Springer T.A."/>
            <person name="Umayam L.A."/>
            <person name="White O."/>
            <person name="White R.H."/>
            <person name="de Macario E.C."/>
            <person name="Ferry J.G."/>
            <person name="Jarrell K.F."/>
            <person name="Jing H."/>
            <person name="Macario A.J.L."/>
            <person name="Paulsen I."/>
            <person name="Pritchett M."/>
            <person name="Sowers K.R."/>
            <person name="Swanson R.V."/>
            <person name="Zinder S.H."/>
            <person name="Lander E."/>
            <person name="Metcalf W.W."/>
            <person name="Birren B."/>
        </authorList>
    </citation>
    <scope>NUCLEOTIDE SEQUENCE [LARGE SCALE GENOMIC DNA]</scope>
    <source>
        <strain evidence="8">ATCC 35395 / DSM 2834 / JCM 12185 / C2A</strain>
    </source>
</reference>
<evidence type="ECO:0000256" key="5">
    <source>
        <dbReference type="SAM" id="Phobius"/>
    </source>
</evidence>
<dbReference type="STRING" id="188937.MA_1731"/>
<keyword evidence="3 5" id="KW-1133">Transmembrane helix</keyword>
<dbReference type="EnsemblBacteria" id="AAM05138">
    <property type="protein sequence ID" value="AAM05138"/>
    <property type="gene ID" value="MA_1731"/>
</dbReference>
<dbReference type="Pfam" id="PF04893">
    <property type="entry name" value="Yip1"/>
    <property type="match status" value="1"/>
</dbReference>
<dbReference type="OrthoDB" id="137882at2157"/>
<keyword evidence="2 5" id="KW-0812">Transmembrane</keyword>
<evidence type="ECO:0000256" key="1">
    <source>
        <dbReference type="ARBA" id="ARBA00004141"/>
    </source>
</evidence>
<evidence type="ECO:0000256" key="2">
    <source>
        <dbReference type="ARBA" id="ARBA00022692"/>
    </source>
</evidence>
<dbReference type="RefSeq" id="WP_011021735.1">
    <property type="nucleotide sequence ID" value="NC_003552.1"/>
</dbReference>
<dbReference type="KEGG" id="mac:MA_1731"/>
<feature type="domain" description="Yip1" evidence="6">
    <location>
        <begin position="11"/>
        <end position="167"/>
    </location>
</feature>
<proteinExistence type="predicted"/>
<dbReference type="Proteomes" id="UP000002487">
    <property type="component" value="Chromosome"/>
</dbReference>
<dbReference type="HOGENOM" id="CLU_118418_0_0_2"/>
<gene>
    <name evidence="7" type="ordered locus">MA_1731</name>
</gene>
<dbReference type="EMBL" id="AE010299">
    <property type="protein sequence ID" value="AAM05138.1"/>
    <property type="molecule type" value="Genomic_DNA"/>
</dbReference>
<feature type="transmembrane region" description="Helical" evidence="5">
    <location>
        <begin position="63"/>
        <end position="87"/>
    </location>
</feature>
<protein>
    <recommendedName>
        <fullName evidence="6">Yip1 domain-containing protein</fullName>
    </recommendedName>
</protein>
<evidence type="ECO:0000313" key="8">
    <source>
        <dbReference type="Proteomes" id="UP000002487"/>
    </source>
</evidence>
<dbReference type="GeneID" id="1473619"/>
<evidence type="ECO:0000259" key="6">
    <source>
        <dbReference type="Pfam" id="PF04893"/>
    </source>
</evidence>
<accession>Q8TQ21</accession>
<evidence type="ECO:0000256" key="3">
    <source>
        <dbReference type="ARBA" id="ARBA00022989"/>
    </source>
</evidence>
<evidence type="ECO:0000313" key="7">
    <source>
        <dbReference type="EMBL" id="AAM05138.1"/>
    </source>
</evidence>
<dbReference type="InterPro" id="IPR006977">
    <property type="entry name" value="Yip1_dom"/>
</dbReference>
<feature type="transmembrane region" description="Helical" evidence="5">
    <location>
        <begin position="30"/>
        <end position="51"/>
    </location>
</feature>
<organism evidence="7 8">
    <name type="scientific">Methanosarcina acetivorans (strain ATCC 35395 / DSM 2834 / JCM 12185 / C2A)</name>
    <dbReference type="NCBI Taxonomy" id="188937"/>
    <lineage>
        <taxon>Archaea</taxon>
        <taxon>Methanobacteriati</taxon>
        <taxon>Methanobacteriota</taxon>
        <taxon>Stenosarchaea group</taxon>
        <taxon>Methanomicrobia</taxon>
        <taxon>Methanosarcinales</taxon>
        <taxon>Methanosarcinaceae</taxon>
        <taxon>Methanosarcina</taxon>
    </lineage>
</organism>
<feature type="transmembrane region" description="Helical" evidence="5">
    <location>
        <begin position="150"/>
        <end position="168"/>
    </location>
</feature>
<keyword evidence="4 5" id="KW-0472">Membrane</keyword>
<name>Q8TQ21_METAC</name>